<comment type="function">
    <text evidence="1 13">Essential for recycling GMP and indirectly, cGMP.</text>
</comment>
<evidence type="ECO:0000256" key="6">
    <source>
        <dbReference type="ARBA" id="ARBA00022490"/>
    </source>
</evidence>
<dbReference type="Proteomes" id="UP000041770">
    <property type="component" value="Unassembled WGS sequence"/>
</dbReference>
<evidence type="ECO:0000256" key="9">
    <source>
        <dbReference type="ARBA" id="ARBA00022777"/>
    </source>
</evidence>
<dbReference type="InterPro" id="IPR017665">
    <property type="entry name" value="Guanylate_kinase"/>
</dbReference>
<feature type="domain" description="Guanylate kinase-like" evidence="14">
    <location>
        <begin position="75"/>
        <end position="255"/>
    </location>
</feature>
<evidence type="ECO:0000256" key="1">
    <source>
        <dbReference type="ARBA" id="ARBA00003531"/>
    </source>
</evidence>
<proteinExistence type="inferred from homology"/>
<evidence type="ECO:0000256" key="13">
    <source>
        <dbReference type="HAMAP-Rule" id="MF_00328"/>
    </source>
</evidence>
<evidence type="ECO:0000256" key="7">
    <source>
        <dbReference type="ARBA" id="ARBA00022679"/>
    </source>
</evidence>
<evidence type="ECO:0000256" key="3">
    <source>
        <dbReference type="ARBA" id="ARBA00005790"/>
    </source>
</evidence>
<dbReference type="PANTHER" id="PTHR23117:SF13">
    <property type="entry name" value="GUANYLATE KINASE"/>
    <property type="match status" value="1"/>
</dbReference>
<evidence type="ECO:0000256" key="5">
    <source>
        <dbReference type="ARBA" id="ARBA00016296"/>
    </source>
</evidence>
<name>A0A655WRC1_VIBCL</name>
<dbReference type="GO" id="GO:0005829">
    <property type="term" value="C:cytosol"/>
    <property type="evidence" value="ECO:0007669"/>
    <property type="project" value="TreeGrafter"/>
</dbReference>
<dbReference type="GO" id="GO:0005524">
    <property type="term" value="F:ATP binding"/>
    <property type="evidence" value="ECO:0007669"/>
    <property type="project" value="UniProtKB-UniRule"/>
</dbReference>
<sequence>MASSFRNGHPFCAESLTDKPSQRLRRSCRSCYSSPPFFWLKNHPFWIQSVLSLNHCRLRQRHNPNLSGTESMGKGTLYIVSAPSGAGKSSLIAALLEQNPTYAMKVSVSHTTRGMRPGEQDGVHYHFVEKEHFIELIGKGEFLEYAEVFGNYYGTSRVWIENTLNKGIDVFLDIDWQGARQIRSQMPEAKSIFILPPSKEELERRLNTRGQDSDAVIAKRMGEAKSEISHYSEYDYVIINDDFDVALMDFKAIIRAERLKQDKQAAKYSAMLSALLAE</sequence>
<accession>A0A655WRC1</accession>
<keyword evidence="10 13" id="KW-0067">ATP-binding</keyword>
<dbReference type="AlphaFoldDB" id="A0A655WRC1"/>
<evidence type="ECO:0000256" key="8">
    <source>
        <dbReference type="ARBA" id="ARBA00022741"/>
    </source>
</evidence>
<evidence type="ECO:0000313" key="16">
    <source>
        <dbReference type="Proteomes" id="UP000041770"/>
    </source>
</evidence>
<dbReference type="HAMAP" id="MF_00328">
    <property type="entry name" value="Guanylate_kinase"/>
    <property type="match status" value="1"/>
</dbReference>
<dbReference type="EC" id="2.7.4.8" evidence="4 13"/>
<keyword evidence="8 13" id="KW-0547">Nucleotide-binding</keyword>
<protein>
    <recommendedName>
        <fullName evidence="5 13">Guanylate kinase</fullName>
        <ecNumber evidence="4 13">2.7.4.8</ecNumber>
    </recommendedName>
    <alternativeName>
        <fullName evidence="11 13">GMP kinase</fullName>
    </alternativeName>
</protein>
<dbReference type="NCBIfam" id="TIGR03263">
    <property type="entry name" value="guanyl_kin"/>
    <property type="match status" value="1"/>
</dbReference>
<evidence type="ECO:0000256" key="4">
    <source>
        <dbReference type="ARBA" id="ARBA00012961"/>
    </source>
</evidence>
<dbReference type="Gene3D" id="3.40.50.300">
    <property type="entry name" value="P-loop containing nucleotide triphosphate hydrolases"/>
    <property type="match status" value="1"/>
</dbReference>
<dbReference type="FunFam" id="3.30.63.10:FF:000002">
    <property type="entry name" value="Guanylate kinase 1"/>
    <property type="match status" value="1"/>
</dbReference>
<organism evidence="15 16">
    <name type="scientific">Vibrio cholerae</name>
    <dbReference type="NCBI Taxonomy" id="666"/>
    <lineage>
        <taxon>Bacteria</taxon>
        <taxon>Pseudomonadati</taxon>
        <taxon>Pseudomonadota</taxon>
        <taxon>Gammaproteobacteria</taxon>
        <taxon>Vibrionales</taxon>
        <taxon>Vibrionaceae</taxon>
        <taxon>Vibrio</taxon>
    </lineage>
</organism>
<comment type="catalytic activity">
    <reaction evidence="12 13">
        <text>GMP + ATP = GDP + ADP</text>
        <dbReference type="Rhea" id="RHEA:20780"/>
        <dbReference type="ChEBI" id="CHEBI:30616"/>
        <dbReference type="ChEBI" id="CHEBI:58115"/>
        <dbReference type="ChEBI" id="CHEBI:58189"/>
        <dbReference type="ChEBI" id="CHEBI:456216"/>
        <dbReference type="EC" id="2.7.4.8"/>
    </reaction>
</comment>
<dbReference type="PROSITE" id="PS00856">
    <property type="entry name" value="GUANYLATE_KINASE_1"/>
    <property type="match status" value="1"/>
</dbReference>
<evidence type="ECO:0000256" key="2">
    <source>
        <dbReference type="ARBA" id="ARBA00004496"/>
    </source>
</evidence>
<dbReference type="InterPro" id="IPR020590">
    <property type="entry name" value="Guanylate_kinase_CS"/>
</dbReference>
<keyword evidence="9 13" id="KW-0418">Kinase</keyword>
<reference evidence="15 16" key="1">
    <citation type="submission" date="2015-07" db="EMBL/GenBank/DDBJ databases">
        <authorList>
            <consortium name="Pathogen Informatics"/>
        </authorList>
    </citation>
    <scope>NUCLEOTIDE SEQUENCE [LARGE SCALE GENOMIC DNA]</scope>
    <source>
        <strain evidence="15 16">A316</strain>
    </source>
</reference>
<dbReference type="Gene3D" id="3.30.63.10">
    <property type="entry name" value="Guanylate Kinase phosphate binding domain"/>
    <property type="match status" value="1"/>
</dbReference>
<feature type="binding site" evidence="13">
    <location>
        <begin position="82"/>
        <end position="89"/>
    </location>
    <ligand>
        <name>ATP</name>
        <dbReference type="ChEBI" id="CHEBI:30616"/>
    </ligand>
</feature>
<gene>
    <name evidence="13 15" type="primary">gmk</name>
    <name evidence="15" type="ORF">ERS013200_00126</name>
</gene>
<evidence type="ECO:0000256" key="12">
    <source>
        <dbReference type="ARBA" id="ARBA00048594"/>
    </source>
</evidence>
<comment type="subcellular location">
    <subcellularLocation>
        <location evidence="2 13">Cytoplasm</location>
    </subcellularLocation>
</comment>
<dbReference type="InterPro" id="IPR027417">
    <property type="entry name" value="P-loop_NTPase"/>
</dbReference>
<evidence type="ECO:0000313" key="15">
    <source>
        <dbReference type="EMBL" id="CSB94847.1"/>
    </source>
</evidence>
<dbReference type="EMBL" id="CWQY01000001">
    <property type="protein sequence ID" value="CSB94847.1"/>
    <property type="molecule type" value="Genomic_DNA"/>
</dbReference>
<dbReference type="SMART" id="SM00072">
    <property type="entry name" value="GuKc"/>
    <property type="match status" value="1"/>
</dbReference>
<keyword evidence="6 13" id="KW-0963">Cytoplasm</keyword>
<dbReference type="PANTHER" id="PTHR23117">
    <property type="entry name" value="GUANYLATE KINASE-RELATED"/>
    <property type="match status" value="1"/>
</dbReference>
<dbReference type="GO" id="GO:0004385">
    <property type="term" value="F:GMP kinase activity"/>
    <property type="evidence" value="ECO:0007669"/>
    <property type="project" value="UniProtKB-UniRule"/>
</dbReference>
<keyword evidence="7 13" id="KW-0808">Transferase</keyword>
<dbReference type="CDD" id="cd00071">
    <property type="entry name" value="GMPK"/>
    <property type="match status" value="1"/>
</dbReference>
<dbReference type="Pfam" id="PF00625">
    <property type="entry name" value="Guanylate_kin"/>
    <property type="match status" value="1"/>
</dbReference>
<evidence type="ECO:0000256" key="10">
    <source>
        <dbReference type="ARBA" id="ARBA00022840"/>
    </source>
</evidence>
<comment type="similarity">
    <text evidence="3 13">Belongs to the guanylate kinase family.</text>
</comment>
<dbReference type="InterPro" id="IPR008144">
    <property type="entry name" value="Guanylate_kin-like_dom"/>
</dbReference>
<evidence type="ECO:0000259" key="14">
    <source>
        <dbReference type="PROSITE" id="PS50052"/>
    </source>
</evidence>
<dbReference type="InterPro" id="IPR008145">
    <property type="entry name" value="GK/Ca_channel_bsu"/>
</dbReference>
<evidence type="ECO:0000256" key="11">
    <source>
        <dbReference type="ARBA" id="ARBA00030128"/>
    </source>
</evidence>
<dbReference type="FunFam" id="3.40.50.300:FF:000855">
    <property type="entry name" value="Guanylate kinase"/>
    <property type="match status" value="1"/>
</dbReference>
<dbReference type="SUPFAM" id="SSF52540">
    <property type="entry name" value="P-loop containing nucleoside triphosphate hydrolases"/>
    <property type="match status" value="1"/>
</dbReference>
<dbReference type="PROSITE" id="PS50052">
    <property type="entry name" value="GUANYLATE_KINASE_2"/>
    <property type="match status" value="1"/>
</dbReference>